<evidence type="ECO:0000256" key="2">
    <source>
        <dbReference type="PROSITE-ProRule" id="PRU10007"/>
    </source>
</evidence>
<dbReference type="Pfam" id="PF00171">
    <property type="entry name" value="Aldedh"/>
    <property type="match status" value="1"/>
</dbReference>
<evidence type="ECO:0000256" key="3">
    <source>
        <dbReference type="RuleBase" id="RU003345"/>
    </source>
</evidence>
<dbReference type="InterPro" id="IPR029510">
    <property type="entry name" value="Ald_DH_CS_GLU"/>
</dbReference>
<dbReference type="InterPro" id="IPR016163">
    <property type="entry name" value="Ald_DH_C"/>
</dbReference>
<evidence type="ECO:0000313" key="5">
    <source>
        <dbReference type="EMBL" id="MES0875331.1"/>
    </source>
</evidence>
<dbReference type="SUPFAM" id="SSF53720">
    <property type="entry name" value="ALDH-like"/>
    <property type="match status" value="1"/>
</dbReference>
<keyword evidence="6" id="KW-1185">Reference proteome</keyword>
<reference evidence="5 6" key="1">
    <citation type="submission" date="2024-06" db="EMBL/GenBank/DDBJ databases">
        <authorList>
            <person name="Li Z."/>
            <person name="Jiang Y."/>
        </authorList>
    </citation>
    <scope>NUCLEOTIDE SEQUENCE [LARGE SCALE GENOMIC DNA]</scope>
    <source>
        <strain evidence="5 6">HSW-8</strain>
    </source>
</reference>
<dbReference type="PROSITE" id="PS00687">
    <property type="entry name" value="ALDEHYDE_DEHYDR_GLU"/>
    <property type="match status" value="1"/>
</dbReference>
<protein>
    <submittedName>
        <fullName evidence="5">Aldehyde dehydrogenase family protein</fullName>
    </submittedName>
</protein>
<dbReference type="InterPro" id="IPR016161">
    <property type="entry name" value="Ald_DH/histidinol_DH"/>
</dbReference>
<dbReference type="CDD" id="cd07106">
    <property type="entry name" value="ALDH_AldA-AAD23400"/>
    <property type="match status" value="1"/>
</dbReference>
<name>A0ABV2ADK2_9GAMM</name>
<dbReference type="PANTHER" id="PTHR11699">
    <property type="entry name" value="ALDEHYDE DEHYDROGENASE-RELATED"/>
    <property type="match status" value="1"/>
</dbReference>
<dbReference type="Gene3D" id="3.40.309.10">
    <property type="entry name" value="Aldehyde Dehydrogenase, Chain A, domain 2"/>
    <property type="match status" value="1"/>
</dbReference>
<dbReference type="Gene3D" id="3.40.605.10">
    <property type="entry name" value="Aldehyde Dehydrogenase, Chain A, domain 1"/>
    <property type="match status" value="1"/>
</dbReference>
<comment type="caution">
    <text evidence="5">The sequence shown here is derived from an EMBL/GenBank/DDBJ whole genome shotgun (WGS) entry which is preliminary data.</text>
</comment>
<feature type="domain" description="Aldehyde dehydrogenase" evidence="4">
    <location>
        <begin position="19"/>
        <end position="465"/>
    </location>
</feature>
<organism evidence="5 6">
    <name type="scientific">Sinimarinibacterium thermocellulolyticum</name>
    <dbReference type="NCBI Taxonomy" id="3170016"/>
    <lineage>
        <taxon>Bacteria</taxon>
        <taxon>Pseudomonadati</taxon>
        <taxon>Pseudomonadota</taxon>
        <taxon>Gammaproteobacteria</taxon>
        <taxon>Nevskiales</taxon>
        <taxon>Nevskiaceae</taxon>
        <taxon>Sinimarinibacterium</taxon>
    </lineage>
</organism>
<keyword evidence="1 3" id="KW-0560">Oxidoreductase</keyword>
<evidence type="ECO:0000256" key="1">
    <source>
        <dbReference type="ARBA" id="ARBA00023002"/>
    </source>
</evidence>
<dbReference type="EMBL" id="JBEPIJ010000028">
    <property type="protein sequence ID" value="MES0875331.1"/>
    <property type="molecule type" value="Genomic_DNA"/>
</dbReference>
<dbReference type="InterPro" id="IPR015590">
    <property type="entry name" value="Aldehyde_DH_dom"/>
</dbReference>
<evidence type="ECO:0000259" key="4">
    <source>
        <dbReference type="Pfam" id="PF00171"/>
    </source>
</evidence>
<gene>
    <name evidence="5" type="ORF">ABSH63_15130</name>
</gene>
<accession>A0ABV2ADK2</accession>
<dbReference type="InterPro" id="IPR044086">
    <property type="entry name" value="LUC3-like"/>
</dbReference>
<dbReference type="InterPro" id="IPR016162">
    <property type="entry name" value="Ald_DH_N"/>
</dbReference>
<comment type="similarity">
    <text evidence="3">Belongs to the aldehyde dehydrogenase family.</text>
</comment>
<feature type="active site" evidence="2">
    <location>
        <position position="243"/>
    </location>
</feature>
<evidence type="ECO:0000313" key="6">
    <source>
        <dbReference type="Proteomes" id="UP001465331"/>
    </source>
</evidence>
<sequence length="473" mass="51395">MSTTPYLMTINGRGVATPDSIRVVNPANGQVFERAPRAMTEHLDAAVDAARAAFPRWRATSLEQRQALLASCAAKIEEHADELTALFTREHGRPLAQAREEILGAAGWLKASRYLKVPVDVTEDSKTRRVEVHHEPLGVVCAIVPWNFPVLLAAWKIMPALLAGNTMVLKPSPFTPLCTLRIGALLGEVLPPGVLNVICGGDELGPMMTAHPGFAKITFTGSTKTGKRVMEAAARDLKRVTLELGGNDACIVMPDVNLDEVAESLFFGAFYNTAQVCVATKRLYIHESIYDALRDRLHAIARKTKVGDGTEADTVFGPVQNRLQYRRVMDLLGDARANGLKLLEGAPVPQGDGYFIPLTLVDNPPDDSRVVVEEAFGPVLPLLKFRDVDEVVERANRTEYGLAGAVWSADVEQAKAIAHRLDTGTVWINQNLQSTPFTPLAGHKQSGFGVENGVAGLLEFTVPKAIFIPKRAD</sequence>
<proteinExistence type="inferred from homology"/>
<dbReference type="Proteomes" id="UP001465331">
    <property type="component" value="Unassembled WGS sequence"/>
</dbReference>